<reference evidence="2" key="1">
    <citation type="submission" date="2021-02" db="EMBL/GenBank/DDBJ databases">
        <authorList>
            <person name="Nowell W R."/>
        </authorList>
    </citation>
    <scope>NUCLEOTIDE SEQUENCE</scope>
</reference>
<evidence type="ECO:0000313" key="5">
    <source>
        <dbReference type="Proteomes" id="UP000663852"/>
    </source>
</evidence>
<evidence type="ECO:0000256" key="1">
    <source>
        <dbReference type="SAM" id="Phobius"/>
    </source>
</evidence>
<dbReference type="Proteomes" id="UP000663828">
    <property type="component" value="Unassembled WGS sequence"/>
</dbReference>
<feature type="transmembrane region" description="Helical" evidence="1">
    <location>
        <begin position="52"/>
        <end position="75"/>
    </location>
</feature>
<dbReference type="AlphaFoldDB" id="A0A814V343"/>
<dbReference type="OrthoDB" id="9990906at2759"/>
<protein>
    <recommendedName>
        <fullName evidence="6">G-protein coupled receptors family 1 profile domain-containing protein</fullName>
    </recommendedName>
</protein>
<name>A0A814V343_ADIRI</name>
<evidence type="ECO:0008006" key="6">
    <source>
        <dbReference type="Google" id="ProtNLM"/>
    </source>
</evidence>
<gene>
    <name evidence="2" type="ORF">EDS130_LOCUS24256</name>
    <name evidence="3" type="ORF">XAT740_LOCUS58075</name>
</gene>
<keyword evidence="4" id="KW-1185">Reference proteome</keyword>
<sequence>MSSATIASLTIAYEKVVICMGIPILFLGLIGGIFNVFVFLSLRTFRQSSCAFYLTIMSILNIVQLITGLLSRILISGFDIDLTRSSLFYCKVRTFIFQIAAC</sequence>
<keyword evidence="1" id="KW-0812">Transmembrane</keyword>
<evidence type="ECO:0000313" key="2">
    <source>
        <dbReference type="EMBL" id="CAF1181308.1"/>
    </source>
</evidence>
<proteinExistence type="predicted"/>
<evidence type="ECO:0000313" key="4">
    <source>
        <dbReference type="Proteomes" id="UP000663828"/>
    </source>
</evidence>
<dbReference type="EMBL" id="CAJNOJ010000137">
    <property type="protein sequence ID" value="CAF1181308.1"/>
    <property type="molecule type" value="Genomic_DNA"/>
</dbReference>
<dbReference type="EMBL" id="CAJNOR010012431">
    <property type="protein sequence ID" value="CAF1667621.1"/>
    <property type="molecule type" value="Genomic_DNA"/>
</dbReference>
<accession>A0A814V343</accession>
<dbReference type="Proteomes" id="UP000663852">
    <property type="component" value="Unassembled WGS sequence"/>
</dbReference>
<evidence type="ECO:0000313" key="3">
    <source>
        <dbReference type="EMBL" id="CAF1667621.1"/>
    </source>
</evidence>
<feature type="transmembrane region" description="Helical" evidence="1">
    <location>
        <begin position="20"/>
        <end position="40"/>
    </location>
</feature>
<keyword evidence="1" id="KW-1133">Transmembrane helix</keyword>
<comment type="caution">
    <text evidence="2">The sequence shown here is derived from an EMBL/GenBank/DDBJ whole genome shotgun (WGS) entry which is preliminary data.</text>
</comment>
<keyword evidence="1" id="KW-0472">Membrane</keyword>
<organism evidence="2 5">
    <name type="scientific">Adineta ricciae</name>
    <name type="common">Rotifer</name>
    <dbReference type="NCBI Taxonomy" id="249248"/>
    <lineage>
        <taxon>Eukaryota</taxon>
        <taxon>Metazoa</taxon>
        <taxon>Spiralia</taxon>
        <taxon>Gnathifera</taxon>
        <taxon>Rotifera</taxon>
        <taxon>Eurotatoria</taxon>
        <taxon>Bdelloidea</taxon>
        <taxon>Adinetida</taxon>
        <taxon>Adinetidae</taxon>
        <taxon>Adineta</taxon>
    </lineage>
</organism>